<dbReference type="EMBL" id="BAAABU010000006">
    <property type="protein sequence ID" value="GAA0232667.1"/>
    <property type="molecule type" value="Genomic_DNA"/>
</dbReference>
<proteinExistence type="predicted"/>
<sequence length="293" mass="31342">MTGPVLVTGATGNLGGATVRSLQAAGVAVRAAARDPEAVARRHPGVEAVRLDFADPATFAPALRGTSGLFLVRPPHITRVGNTLNALIDAADCHVVFASVAGADSNRLVPHHRVEAHLRTSRVAWTVLRPGFFAQNLADAYRADIVDDDRLHVPAGTGRVAFIDVRDIADAAAQVFTDPAAHHGSAYRLTGPHALDFTTVATLLTRELDRTISYQPATTLGYLRHLRARGLPLAQGLVQTVLHVGLRHGQAATVDHTLPTLLRRPARTLRQYIHDHRTTWLPGGQGPPATIRG</sequence>
<evidence type="ECO:0000259" key="1">
    <source>
        <dbReference type="Pfam" id="PF05368"/>
    </source>
</evidence>
<dbReference type="Gene3D" id="3.90.25.10">
    <property type="entry name" value="UDP-galactose 4-epimerase, domain 1"/>
    <property type="match status" value="1"/>
</dbReference>
<accession>A0ABN0TXJ6</accession>
<dbReference type="Proteomes" id="UP001500416">
    <property type="component" value="Unassembled WGS sequence"/>
</dbReference>
<dbReference type="RefSeq" id="WP_343934822.1">
    <property type="nucleotide sequence ID" value="NZ_BAAABU010000006.1"/>
</dbReference>
<name>A0ABN0TXJ6_9PSEU</name>
<dbReference type="Pfam" id="PF05368">
    <property type="entry name" value="NmrA"/>
    <property type="match status" value="1"/>
</dbReference>
<dbReference type="InterPro" id="IPR051604">
    <property type="entry name" value="Ergot_Alk_Oxidoreductase"/>
</dbReference>
<evidence type="ECO:0000313" key="2">
    <source>
        <dbReference type="EMBL" id="GAA0232667.1"/>
    </source>
</evidence>
<reference evidence="2 3" key="1">
    <citation type="journal article" date="2019" name="Int. J. Syst. Evol. Microbiol.">
        <title>The Global Catalogue of Microorganisms (GCM) 10K type strain sequencing project: providing services to taxonomists for standard genome sequencing and annotation.</title>
        <authorList>
            <consortium name="The Broad Institute Genomics Platform"/>
            <consortium name="The Broad Institute Genome Sequencing Center for Infectious Disease"/>
            <person name="Wu L."/>
            <person name="Ma J."/>
        </authorList>
    </citation>
    <scope>NUCLEOTIDE SEQUENCE [LARGE SCALE GENOMIC DNA]</scope>
    <source>
        <strain evidence="2 3">JCM 3380</strain>
    </source>
</reference>
<comment type="caution">
    <text evidence="2">The sequence shown here is derived from an EMBL/GenBank/DDBJ whole genome shotgun (WGS) entry which is preliminary data.</text>
</comment>
<dbReference type="PANTHER" id="PTHR43162:SF1">
    <property type="entry name" value="PRESTALK A DIFFERENTIATION PROTEIN A"/>
    <property type="match status" value="1"/>
</dbReference>
<protein>
    <submittedName>
        <fullName evidence="2">SDR family oxidoreductase</fullName>
    </submittedName>
</protein>
<evidence type="ECO:0000313" key="3">
    <source>
        <dbReference type="Proteomes" id="UP001500416"/>
    </source>
</evidence>
<dbReference type="Gene3D" id="3.40.50.720">
    <property type="entry name" value="NAD(P)-binding Rossmann-like Domain"/>
    <property type="match status" value="1"/>
</dbReference>
<keyword evidence="3" id="KW-1185">Reference proteome</keyword>
<organism evidence="2 3">
    <name type="scientific">Saccharothrix mutabilis subsp. mutabilis</name>
    <dbReference type="NCBI Taxonomy" id="66855"/>
    <lineage>
        <taxon>Bacteria</taxon>
        <taxon>Bacillati</taxon>
        <taxon>Actinomycetota</taxon>
        <taxon>Actinomycetes</taxon>
        <taxon>Pseudonocardiales</taxon>
        <taxon>Pseudonocardiaceae</taxon>
        <taxon>Saccharothrix</taxon>
    </lineage>
</organism>
<dbReference type="InterPro" id="IPR008030">
    <property type="entry name" value="NmrA-like"/>
</dbReference>
<gene>
    <name evidence="2" type="ORF">GCM10010492_34290</name>
</gene>
<feature type="domain" description="NmrA-like" evidence="1">
    <location>
        <begin position="3"/>
        <end position="218"/>
    </location>
</feature>
<dbReference type="PANTHER" id="PTHR43162">
    <property type="match status" value="1"/>
</dbReference>
<dbReference type="InterPro" id="IPR036291">
    <property type="entry name" value="NAD(P)-bd_dom_sf"/>
</dbReference>
<dbReference type="SUPFAM" id="SSF51735">
    <property type="entry name" value="NAD(P)-binding Rossmann-fold domains"/>
    <property type="match status" value="1"/>
</dbReference>